<protein>
    <submittedName>
        <fullName evidence="1">Uncharacterized protein</fullName>
    </submittedName>
</protein>
<proteinExistence type="predicted"/>
<dbReference type="EMBL" id="OW152840">
    <property type="protein sequence ID" value="CAH2061808.1"/>
    <property type="molecule type" value="Genomic_DNA"/>
</dbReference>
<evidence type="ECO:0000313" key="1">
    <source>
        <dbReference type="EMBL" id="CAH2061808.1"/>
    </source>
</evidence>
<name>A0ABN8IQF7_9NEOP</name>
<evidence type="ECO:0000313" key="2">
    <source>
        <dbReference type="Proteomes" id="UP000837857"/>
    </source>
</evidence>
<accession>A0ABN8IQF7</accession>
<organism evidence="1 2">
    <name type="scientific">Iphiclides podalirius</name>
    <name type="common">scarce swallowtail</name>
    <dbReference type="NCBI Taxonomy" id="110791"/>
    <lineage>
        <taxon>Eukaryota</taxon>
        <taxon>Metazoa</taxon>
        <taxon>Ecdysozoa</taxon>
        <taxon>Arthropoda</taxon>
        <taxon>Hexapoda</taxon>
        <taxon>Insecta</taxon>
        <taxon>Pterygota</taxon>
        <taxon>Neoptera</taxon>
        <taxon>Endopterygota</taxon>
        <taxon>Lepidoptera</taxon>
        <taxon>Glossata</taxon>
        <taxon>Ditrysia</taxon>
        <taxon>Papilionoidea</taxon>
        <taxon>Papilionidae</taxon>
        <taxon>Papilioninae</taxon>
        <taxon>Iphiclides</taxon>
    </lineage>
</organism>
<keyword evidence="2" id="KW-1185">Reference proteome</keyword>
<sequence>MGRLIWKYHGLRVDRYVPKLETRQQSINALYVHGMYLLTRSSRRGREGAACGPKISGLAPHPIEKALSREAPNKKGKEIHLYIQLPMLLRLSRYRPDVWPPRASPPTSLDIRYEDCLVPMSRSYVGCDALRGKLILGDEPVTIPRKQRAL</sequence>
<gene>
    <name evidence="1" type="ORF">IPOD504_LOCUS11472</name>
</gene>
<dbReference type="Proteomes" id="UP000837857">
    <property type="component" value="Chromosome 28"/>
</dbReference>
<reference evidence="1" key="1">
    <citation type="submission" date="2022-03" db="EMBL/GenBank/DDBJ databases">
        <authorList>
            <person name="Martin H S."/>
        </authorList>
    </citation>
    <scope>NUCLEOTIDE SEQUENCE</scope>
</reference>
<feature type="non-terminal residue" evidence="1">
    <location>
        <position position="1"/>
    </location>
</feature>